<accession>A0A2G9FVC9</accession>
<name>A0A2G9FVC9_9LAMI</name>
<gene>
    <name evidence="2" type="ORF">CDL12_30516</name>
</gene>
<dbReference type="OrthoDB" id="1718834at2759"/>
<evidence type="ECO:0008006" key="4">
    <source>
        <dbReference type="Google" id="ProtNLM"/>
    </source>
</evidence>
<reference evidence="3" key="1">
    <citation type="journal article" date="2018" name="Gigascience">
        <title>Genome assembly of the Pink Ipe (Handroanthus impetiginosus, Bignoniaceae), a highly valued, ecologically keystone Neotropical timber forest tree.</title>
        <authorList>
            <person name="Silva-Junior O.B."/>
            <person name="Grattapaglia D."/>
            <person name="Novaes E."/>
            <person name="Collevatti R.G."/>
        </authorList>
    </citation>
    <scope>NUCLEOTIDE SEQUENCE [LARGE SCALE GENOMIC DNA]</scope>
    <source>
        <strain evidence="3">cv. UFG-1</strain>
    </source>
</reference>
<dbReference type="STRING" id="429701.A0A2G9FVC9"/>
<evidence type="ECO:0000313" key="3">
    <source>
        <dbReference type="Proteomes" id="UP000231279"/>
    </source>
</evidence>
<evidence type="ECO:0000256" key="1">
    <source>
        <dbReference type="SAM" id="MobiDB-lite"/>
    </source>
</evidence>
<dbReference type="EMBL" id="NKXS01011684">
    <property type="protein sequence ID" value="PIM97022.1"/>
    <property type="molecule type" value="Genomic_DNA"/>
</dbReference>
<proteinExistence type="predicted"/>
<keyword evidence="3" id="KW-1185">Reference proteome</keyword>
<sequence length="390" mass="45142">MDVSSGVFQQRRLDRMKRKYASLSITERQEYINKVKENKKRRNENKRKQQEVNTSSPNVPLVEKNSIPNDDNYQRLPIKWLLRAQMISCQSKGLITYDSICSEIHELKKVPNCIHCGAVRFEYEPQSFCCGNGKIKLASIQMLDELYELYTSQLEEAANFRKNIRGLNCIFSLTSFGVKLDKEFASARRGVYTFRARGMVYHDLPGLIPNKNGPGNFQLYFVETENEVENRMNILDSSSFSKGIVRKLIQIMEINPYAKIFRRLKDYPSTNDVQLHISKDVKLDQRVYNSPSADQVAAIWVEGNNPNMAMERDIVVHAYSGHKHRIKHYYGCYDPLQCPLLFPKGDTGWHQNIKKMDTRKSNGAVSIFILGSPIVEEQQTGYFKFSLYFI</sequence>
<dbReference type="AlphaFoldDB" id="A0A2G9FVC9"/>
<dbReference type="Proteomes" id="UP000231279">
    <property type="component" value="Unassembled WGS sequence"/>
</dbReference>
<organism evidence="2 3">
    <name type="scientific">Handroanthus impetiginosus</name>
    <dbReference type="NCBI Taxonomy" id="429701"/>
    <lineage>
        <taxon>Eukaryota</taxon>
        <taxon>Viridiplantae</taxon>
        <taxon>Streptophyta</taxon>
        <taxon>Embryophyta</taxon>
        <taxon>Tracheophyta</taxon>
        <taxon>Spermatophyta</taxon>
        <taxon>Magnoliopsida</taxon>
        <taxon>eudicotyledons</taxon>
        <taxon>Gunneridae</taxon>
        <taxon>Pentapetalae</taxon>
        <taxon>asterids</taxon>
        <taxon>lamiids</taxon>
        <taxon>Lamiales</taxon>
        <taxon>Bignoniaceae</taxon>
        <taxon>Crescentiina</taxon>
        <taxon>Tabebuia alliance</taxon>
        <taxon>Handroanthus</taxon>
    </lineage>
</organism>
<dbReference type="PANTHER" id="PTHR45786:SF74">
    <property type="entry name" value="ATP-DEPENDENT DNA HELICASE"/>
    <property type="match status" value="1"/>
</dbReference>
<comment type="caution">
    <text evidence="2">The sequence shown here is derived from an EMBL/GenBank/DDBJ whole genome shotgun (WGS) entry which is preliminary data.</text>
</comment>
<dbReference type="PANTHER" id="PTHR45786">
    <property type="entry name" value="DNA BINDING PROTEIN-LIKE"/>
    <property type="match status" value="1"/>
</dbReference>
<feature type="region of interest" description="Disordered" evidence="1">
    <location>
        <begin position="37"/>
        <end position="66"/>
    </location>
</feature>
<protein>
    <recommendedName>
        <fullName evidence="4">Helitron helicase-like domain-containing protein</fullName>
    </recommendedName>
</protein>
<evidence type="ECO:0000313" key="2">
    <source>
        <dbReference type="EMBL" id="PIM97022.1"/>
    </source>
</evidence>